<dbReference type="PANTHER" id="PTHR21502">
    <property type="entry name" value="ZINC FINGER PROTEIN DZIP1"/>
    <property type="match status" value="1"/>
</dbReference>
<sequence length="536" mass="59708">MQRPTSYAQDVLEKQGFSFVPRHEDERFDWKMIKKVDPEQIVKDVDLEKLEALVESFTYSTMTEGDLDCVSAGRLLKAFNLFQLMLEYQGDVSETLAVHVNSLSERLGRKNAQQKETSRRLEEMEQTLAERDATIQEMREITEFTSRPDHSKGTPPRQEQRLLLPVEDISPIDPGLVHLSVVVTSEGLILPVDSHRETTVEDLKKIVVRLMGVGGFAIDFVGNALFYKNAEMHDAWTIGDAGVSDNTAVVVMPRKIPAKAPEDELLRLQDGLSKTLSAHAAHIIDEVGKSIGKLQATMQETIETVCPPAVAEDEVTTASLEELYMSINQEESQVFHDATDTADPKNLPPSASSEKKEALLVKGEASEDEDENSNKPEETSLATDHKTAEKLEIAVHSMPITNITIAEETKSSTRANVEVERNSSEGYLEPYVVEAFAEMNDGANLDDDVVLAFGEPKQASDEPIEYSDEDSAKIEIEPKTFAIGQGGVFEEADDLQSVDISNQDFQETLLVCESTTNIKKKKSVFKRFLRCRKLKL</sequence>
<feature type="domain" description="Ubiquitin-like" evidence="4">
    <location>
        <begin position="177"/>
        <end position="258"/>
    </location>
</feature>
<proteinExistence type="predicted"/>
<dbReference type="AlphaFoldDB" id="K0SLA3"/>
<evidence type="ECO:0000256" key="2">
    <source>
        <dbReference type="SAM" id="Coils"/>
    </source>
</evidence>
<evidence type="ECO:0000313" key="6">
    <source>
        <dbReference type="Proteomes" id="UP000266841"/>
    </source>
</evidence>
<dbReference type="SUPFAM" id="SSF54236">
    <property type="entry name" value="Ubiquitin-like"/>
    <property type="match status" value="1"/>
</dbReference>
<feature type="region of interest" description="Disordered" evidence="3">
    <location>
        <begin position="339"/>
        <end position="384"/>
    </location>
</feature>
<dbReference type="eggNOG" id="ENOG502QZ0M">
    <property type="taxonomic scope" value="Eukaryota"/>
</dbReference>
<gene>
    <name evidence="5" type="ORF">THAOC_20570</name>
</gene>
<organism evidence="5 6">
    <name type="scientific">Thalassiosira oceanica</name>
    <name type="common">Marine diatom</name>
    <dbReference type="NCBI Taxonomy" id="159749"/>
    <lineage>
        <taxon>Eukaryota</taxon>
        <taxon>Sar</taxon>
        <taxon>Stramenopiles</taxon>
        <taxon>Ochrophyta</taxon>
        <taxon>Bacillariophyta</taxon>
        <taxon>Coscinodiscophyceae</taxon>
        <taxon>Thalassiosirophycidae</taxon>
        <taxon>Thalassiosirales</taxon>
        <taxon>Thalassiosiraceae</taxon>
        <taxon>Thalassiosira</taxon>
    </lineage>
</organism>
<evidence type="ECO:0000313" key="5">
    <source>
        <dbReference type="EMBL" id="EJK59237.1"/>
    </source>
</evidence>
<evidence type="ECO:0000256" key="1">
    <source>
        <dbReference type="ARBA" id="ARBA00023054"/>
    </source>
</evidence>
<dbReference type="InterPro" id="IPR000626">
    <property type="entry name" value="Ubiquitin-like_dom"/>
</dbReference>
<keyword evidence="1 2" id="KW-0175">Coiled coil</keyword>
<dbReference type="GO" id="GO:0008270">
    <property type="term" value="F:zinc ion binding"/>
    <property type="evidence" value="ECO:0007669"/>
    <property type="project" value="UniProtKB-KW"/>
</dbReference>
<comment type="caution">
    <text evidence="5">The sequence shown here is derived from an EMBL/GenBank/DDBJ whole genome shotgun (WGS) entry which is preliminary data.</text>
</comment>
<dbReference type="InterPro" id="IPR032714">
    <property type="entry name" value="DZIP1_N"/>
</dbReference>
<dbReference type="InterPro" id="IPR029071">
    <property type="entry name" value="Ubiquitin-like_domsf"/>
</dbReference>
<evidence type="ECO:0000259" key="4">
    <source>
        <dbReference type="PROSITE" id="PS50053"/>
    </source>
</evidence>
<keyword evidence="6" id="KW-1185">Reference proteome</keyword>
<dbReference type="EMBL" id="AGNL01023316">
    <property type="protein sequence ID" value="EJK59237.1"/>
    <property type="molecule type" value="Genomic_DNA"/>
</dbReference>
<dbReference type="Proteomes" id="UP000266841">
    <property type="component" value="Unassembled WGS sequence"/>
</dbReference>
<dbReference type="PROSITE" id="PS50053">
    <property type="entry name" value="UBIQUITIN_2"/>
    <property type="match status" value="1"/>
</dbReference>
<evidence type="ECO:0000256" key="3">
    <source>
        <dbReference type="SAM" id="MobiDB-lite"/>
    </source>
</evidence>
<dbReference type="PANTHER" id="PTHR21502:SF3">
    <property type="entry name" value="CILIUM ASSEMBLY PROTEIN DZIP1L"/>
    <property type="match status" value="1"/>
</dbReference>
<dbReference type="CDD" id="cd17039">
    <property type="entry name" value="Ubl_ubiquitin_like"/>
    <property type="match status" value="1"/>
</dbReference>
<reference evidence="5 6" key="1">
    <citation type="journal article" date="2012" name="Genome Biol.">
        <title>Genome and low-iron response of an oceanic diatom adapted to chronic iron limitation.</title>
        <authorList>
            <person name="Lommer M."/>
            <person name="Specht M."/>
            <person name="Roy A.S."/>
            <person name="Kraemer L."/>
            <person name="Andreson R."/>
            <person name="Gutowska M.A."/>
            <person name="Wolf J."/>
            <person name="Bergner S.V."/>
            <person name="Schilhabel M.B."/>
            <person name="Klostermeier U.C."/>
            <person name="Beiko R.G."/>
            <person name="Rosenstiel P."/>
            <person name="Hippler M."/>
            <person name="Laroche J."/>
        </authorList>
    </citation>
    <scope>NUCLEOTIDE SEQUENCE [LARGE SCALE GENOMIC DNA]</scope>
    <source>
        <strain evidence="5 6">CCMP1005</strain>
    </source>
</reference>
<accession>K0SLA3</accession>
<feature type="coiled-coil region" evidence="2">
    <location>
        <begin position="107"/>
        <end position="141"/>
    </location>
</feature>
<dbReference type="InterPro" id="IPR051241">
    <property type="entry name" value="DZIP_RILPL"/>
</dbReference>
<protein>
    <recommendedName>
        <fullName evidence="4">Ubiquitin-like domain-containing protein</fullName>
    </recommendedName>
</protein>
<feature type="compositionally biased region" description="Basic and acidic residues" evidence="3">
    <location>
        <begin position="372"/>
        <end position="384"/>
    </location>
</feature>
<dbReference type="GO" id="GO:0005737">
    <property type="term" value="C:cytoplasm"/>
    <property type="evidence" value="ECO:0007669"/>
    <property type="project" value="UniProtKB-SubCell"/>
</dbReference>
<name>K0SLA3_THAOC</name>
<dbReference type="OrthoDB" id="515971at2759"/>
<dbReference type="Pfam" id="PF13815">
    <property type="entry name" value="Dzip-like_N"/>
    <property type="match status" value="1"/>
</dbReference>